<keyword evidence="3" id="KW-1185">Reference proteome</keyword>
<proteinExistence type="predicted"/>
<dbReference type="AlphaFoldDB" id="A0A8J2ZA67"/>
<feature type="region of interest" description="Disordered" evidence="1">
    <location>
        <begin position="78"/>
        <end position="117"/>
    </location>
</feature>
<feature type="region of interest" description="Disordered" evidence="1">
    <location>
        <begin position="1"/>
        <end position="29"/>
    </location>
</feature>
<feature type="compositionally biased region" description="Basic and acidic residues" evidence="1">
    <location>
        <begin position="78"/>
        <end position="92"/>
    </location>
</feature>
<sequence length="203" mass="22800">MPRPVASGTGAERPALDQGTPSRKQRGKAMAITLKEERRLLTAAEFEAVEPTHYPRICGLSRDELVAAERRLREFRDKARDIARQQRREMRGKSAPRGAAPARDNTGTTRKKQIFVQGLKRVRRELRRFEQAEARPPSQAEIARRALEMKRASRMRHHPDAGATAHGGMRATPNPGDTVRVDPREIGRVSQFVKAAQARRDAG</sequence>
<evidence type="ECO:0000313" key="3">
    <source>
        <dbReference type="Proteomes" id="UP000597507"/>
    </source>
</evidence>
<evidence type="ECO:0000256" key="1">
    <source>
        <dbReference type="SAM" id="MobiDB-lite"/>
    </source>
</evidence>
<comment type="caution">
    <text evidence="2">The sequence shown here is derived from an EMBL/GenBank/DDBJ whole genome shotgun (WGS) entry which is preliminary data.</text>
</comment>
<accession>A0A8J2ZA67</accession>
<reference evidence="2 3" key="1">
    <citation type="journal article" date="2014" name="Int. J. Syst. Evol. Microbiol.">
        <title>Complete genome sequence of Corynebacterium casei LMG S-19264T (=DSM 44701T), isolated from a smear-ripened cheese.</title>
        <authorList>
            <consortium name="US DOE Joint Genome Institute (JGI-PGF)"/>
            <person name="Walter F."/>
            <person name="Albersmeier A."/>
            <person name="Kalinowski J."/>
            <person name="Ruckert C."/>
        </authorList>
    </citation>
    <scope>NUCLEOTIDE SEQUENCE [LARGE SCALE GENOMIC DNA]</scope>
    <source>
        <strain evidence="2 3">CGMCC 1.16330</strain>
    </source>
</reference>
<name>A0A8J2ZA67_9PROT</name>
<dbReference type="EMBL" id="BMKS01000004">
    <property type="protein sequence ID" value="GGG29430.1"/>
    <property type="molecule type" value="Genomic_DNA"/>
</dbReference>
<protein>
    <submittedName>
        <fullName evidence="2">Uncharacterized protein</fullName>
    </submittedName>
</protein>
<feature type="region of interest" description="Disordered" evidence="1">
    <location>
        <begin position="151"/>
        <end position="186"/>
    </location>
</feature>
<evidence type="ECO:0000313" key="2">
    <source>
        <dbReference type="EMBL" id="GGG29430.1"/>
    </source>
</evidence>
<dbReference type="Proteomes" id="UP000597507">
    <property type="component" value="Unassembled WGS sequence"/>
</dbReference>
<gene>
    <name evidence="2" type="ORF">GCM10010964_16610</name>
</gene>
<organism evidence="2 3">
    <name type="scientific">Caldovatus sediminis</name>
    <dbReference type="NCBI Taxonomy" id="2041189"/>
    <lineage>
        <taxon>Bacteria</taxon>
        <taxon>Pseudomonadati</taxon>
        <taxon>Pseudomonadota</taxon>
        <taxon>Alphaproteobacteria</taxon>
        <taxon>Acetobacterales</taxon>
        <taxon>Roseomonadaceae</taxon>
        <taxon>Caldovatus</taxon>
    </lineage>
</organism>